<keyword evidence="2" id="KW-1185">Reference proteome</keyword>
<sequence>MTAVDIAVSVLAKLLEYTARPIVHPFGYIIHHDSNINGLRSQVLCLDNTRFGIQQQVDVADRNGETVLPFVQDWLAKANGTTVASVGLALT</sequence>
<gene>
    <name evidence="1" type="ORF">L6452_04658</name>
</gene>
<comment type="caution">
    <text evidence="1">The sequence shown here is derived from an EMBL/GenBank/DDBJ whole genome shotgun (WGS) entry which is preliminary data.</text>
</comment>
<reference evidence="2" key="1">
    <citation type="journal article" date="2022" name="Mol. Ecol. Resour.">
        <title>The genomes of chicory, endive, great burdock and yacon provide insights into Asteraceae palaeo-polyploidization history and plant inulin production.</title>
        <authorList>
            <person name="Fan W."/>
            <person name="Wang S."/>
            <person name="Wang H."/>
            <person name="Wang A."/>
            <person name="Jiang F."/>
            <person name="Liu H."/>
            <person name="Zhao H."/>
            <person name="Xu D."/>
            <person name="Zhang Y."/>
        </authorList>
    </citation>
    <scope>NUCLEOTIDE SEQUENCE [LARGE SCALE GENOMIC DNA]</scope>
    <source>
        <strain evidence="2">cv. Niubang</strain>
    </source>
</reference>
<accession>A0ACB9EE51</accession>
<evidence type="ECO:0000313" key="2">
    <source>
        <dbReference type="Proteomes" id="UP001055879"/>
    </source>
</evidence>
<organism evidence="1 2">
    <name type="scientific">Arctium lappa</name>
    <name type="common">Greater burdock</name>
    <name type="synonym">Lappa major</name>
    <dbReference type="NCBI Taxonomy" id="4217"/>
    <lineage>
        <taxon>Eukaryota</taxon>
        <taxon>Viridiplantae</taxon>
        <taxon>Streptophyta</taxon>
        <taxon>Embryophyta</taxon>
        <taxon>Tracheophyta</taxon>
        <taxon>Spermatophyta</taxon>
        <taxon>Magnoliopsida</taxon>
        <taxon>eudicotyledons</taxon>
        <taxon>Gunneridae</taxon>
        <taxon>Pentapetalae</taxon>
        <taxon>asterids</taxon>
        <taxon>campanulids</taxon>
        <taxon>Asterales</taxon>
        <taxon>Asteraceae</taxon>
        <taxon>Carduoideae</taxon>
        <taxon>Cardueae</taxon>
        <taxon>Arctiinae</taxon>
        <taxon>Arctium</taxon>
    </lineage>
</organism>
<reference evidence="1 2" key="2">
    <citation type="journal article" date="2022" name="Mol. Ecol. Resour.">
        <title>The genomes of chicory, endive, great burdock and yacon provide insights into Asteraceae paleo-polyploidization history and plant inulin production.</title>
        <authorList>
            <person name="Fan W."/>
            <person name="Wang S."/>
            <person name="Wang H."/>
            <person name="Wang A."/>
            <person name="Jiang F."/>
            <person name="Liu H."/>
            <person name="Zhao H."/>
            <person name="Xu D."/>
            <person name="Zhang Y."/>
        </authorList>
    </citation>
    <scope>NUCLEOTIDE SEQUENCE [LARGE SCALE GENOMIC DNA]</scope>
    <source>
        <strain evidence="2">cv. Niubang</strain>
    </source>
</reference>
<dbReference type="Proteomes" id="UP001055879">
    <property type="component" value="Linkage Group LG02"/>
</dbReference>
<proteinExistence type="predicted"/>
<evidence type="ECO:0000313" key="1">
    <source>
        <dbReference type="EMBL" id="KAI3757125.1"/>
    </source>
</evidence>
<dbReference type="EMBL" id="CM042048">
    <property type="protein sequence ID" value="KAI3757125.1"/>
    <property type="molecule type" value="Genomic_DNA"/>
</dbReference>
<protein>
    <submittedName>
        <fullName evidence="1">Uncharacterized protein</fullName>
    </submittedName>
</protein>
<name>A0ACB9EE51_ARCLA</name>